<dbReference type="EMBL" id="LMYN01000010">
    <property type="protein sequence ID" value="KSA03364.1"/>
    <property type="molecule type" value="Genomic_DNA"/>
</dbReference>
<dbReference type="RefSeq" id="XP_015469466.1">
    <property type="nucleotide sequence ID" value="XM_015609679.1"/>
</dbReference>
<evidence type="ECO:0000313" key="2">
    <source>
        <dbReference type="EMBL" id="KSA03364.1"/>
    </source>
</evidence>
<name>A0A0V1Q4B4_9ASCO</name>
<dbReference type="AlphaFoldDB" id="A0A0V1Q4B4"/>
<accession>A0A0V1Q4B4</accession>
<reference evidence="2 3" key="1">
    <citation type="submission" date="2015-11" db="EMBL/GenBank/DDBJ databases">
        <title>The genome of Debaryomyces fabryi.</title>
        <authorList>
            <person name="Tafer H."/>
            <person name="Lopandic K."/>
        </authorList>
    </citation>
    <scope>NUCLEOTIDE SEQUENCE [LARGE SCALE GENOMIC DNA]</scope>
    <source>
        <strain evidence="2 3">CBS 789</strain>
    </source>
</reference>
<proteinExistence type="predicted"/>
<dbReference type="Proteomes" id="UP000054251">
    <property type="component" value="Unassembled WGS sequence"/>
</dbReference>
<feature type="region of interest" description="Disordered" evidence="1">
    <location>
        <begin position="1"/>
        <end position="21"/>
    </location>
</feature>
<protein>
    <submittedName>
        <fullName evidence="2">Uncharacterized protein</fullName>
    </submittedName>
</protein>
<comment type="caution">
    <text evidence="2">The sequence shown here is derived from an EMBL/GenBank/DDBJ whole genome shotgun (WGS) entry which is preliminary data.</text>
</comment>
<evidence type="ECO:0000313" key="3">
    <source>
        <dbReference type="Proteomes" id="UP000054251"/>
    </source>
</evidence>
<sequence length="241" mass="27728">MNSFQSNHISQSPFLKPSSSRHFNTPYGLNNNKENYSKFSSICSNPSIRRDILPAECIHAWETSLDKELNKILRETLNGPNKENRNNTLVDHSIRKLKELYDARDELDIFKLLLTDIAELLSLEIPNIETKNRAVGNYSIPQFLELVETNHLLMTKVNEMQKAINIFNIKKSVVIDRMQKRLENTNLTSIQEVPSCNQTVDSDWKEFNSTNRITKQEKLDNIDESLNLSDSLNSESDTIDG</sequence>
<gene>
    <name evidence="2" type="ORF">AC631_00849</name>
</gene>
<dbReference type="GeneID" id="26837858"/>
<evidence type="ECO:0000256" key="1">
    <source>
        <dbReference type="SAM" id="MobiDB-lite"/>
    </source>
</evidence>
<dbReference type="OrthoDB" id="4022610at2759"/>
<organism evidence="2 3">
    <name type="scientific">Debaryomyces fabryi</name>
    <dbReference type="NCBI Taxonomy" id="58627"/>
    <lineage>
        <taxon>Eukaryota</taxon>
        <taxon>Fungi</taxon>
        <taxon>Dikarya</taxon>
        <taxon>Ascomycota</taxon>
        <taxon>Saccharomycotina</taxon>
        <taxon>Pichiomycetes</taxon>
        <taxon>Debaryomycetaceae</taxon>
        <taxon>Debaryomyces</taxon>
    </lineage>
</organism>
<keyword evidence="3" id="KW-1185">Reference proteome</keyword>